<name>G2ZS82_9RALS</name>
<dbReference type="AlphaFoldDB" id="G2ZS82"/>
<gene>
    <name evidence="2" type="ORF">BDB_160142</name>
</gene>
<dbReference type="EMBL" id="FR854072">
    <property type="protein sequence ID" value="CCA81904.1"/>
    <property type="molecule type" value="Genomic_DNA"/>
</dbReference>
<accession>G2ZS82</accession>
<sequence length="44" mass="4800">MDTIEPGQPIAGQRAVQQARRGGSGALFRRGYVRGYVLRPIGSR</sequence>
<feature type="region of interest" description="Disordered" evidence="1">
    <location>
        <begin position="1"/>
        <end position="20"/>
    </location>
</feature>
<protein>
    <submittedName>
        <fullName evidence="2">Hypothethical protein</fullName>
    </submittedName>
</protein>
<evidence type="ECO:0000313" key="2">
    <source>
        <dbReference type="EMBL" id="CCA81904.1"/>
    </source>
</evidence>
<reference evidence="2" key="1">
    <citation type="journal article" date="2011" name="PLoS ONE">
        <title>Ralstonia syzygii, the Blood Disease Bacterium and some Asian R. solanacearum strains form a single genomic species despite divergent lifestyles.</title>
        <authorList>
            <person name="Remenant B."/>
            <person name="de Cambiaire J.C."/>
            <person name="Cellier G."/>
            <person name="Jacobs J.M."/>
            <person name="Mangenot S."/>
            <person name="Barbe V."/>
            <person name="Lajus A."/>
            <person name="Vallenet D."/>
            <person name="Medigue C."/>
            <person name="Fegan M."/>
            <person name="Allen C."/>
            <person name="Prior P."/>
        </authorList>
    </citation>
    <scope>NUCLEOTIDE SEQUENCE</scope>
    <source>
        <strain evidence="2">R229</strain>
    </source>
</reference>
<organism evidence="2">
    <name type="scientific">blood disease bacterium R229</name>
    <dbReference type="NCBI Taxonomy" id="741978"/>
    <lineage>
        <taxon>Bacteria</taxon>
        <taxon>Pseudomonadati</taxon>
        <taxon>Pseudomonadota</taxon>
        <taxon>Betaproteobacteria</taxon>
        <taxon>Burkholderiales</taxon>
        <taxon>Burkholderiaceae</taxon>
        <taxon>Ralstonia</taxon>
        <taxon>Ralstonia solanacearum species complex</taxon>
    </lineage>
</organism>
<evidence type="ECO:0000256" key="1">
    <source>
        <dbReference type="SAM" id="MobiDB-lite"/>
    </source>
</evidence>
<proteinExistence type="predicted"/>
<reference evidence="2" key="2">
    <citation type="submission" date="2011-04" db="EMBL/GenBank/DDBJ databases">
        <authorList>
            <person name="Genoscope - CEA"/>
        </authorList>
    </citation>
    <scope>NUCLEOTIDE SEQUENCE</scope>
    <source>
        <strain evidence="2">R229</strain>
    </source>
</reference>